<dbReference type="Proteomes" id="UP001144471">
    <property type="component" value="Unassembled WGS sequence"/>
</dbReference>
<accession>A0A9W6GKL5</accession>
<dbReference type="PANTHER" id="PTHR34824:SF1">
    <property type="entry name" value="HEAT-INDUCIBLE TRANSCRIPTION REPRESSOR HRCA"/>
    <property type="match status" value="1"/>
</dbReference>
<dbReference type="InterPro" id="IPR021153">
    <property type="entry name" value="HrcA_C"/>
</dbReference>
<comment type="similarity">
    <text evidence="5">Belongs to the HrcA family.</text>
</comment>
<dbReference type="InterPro" id="IPR029016">
    <property type="entry name" value="GAF-like_dom_sf"/>
</dbReference>
<keyword evidence="1 5" id="KW-0678">Repressor</keyword>
<reference evidence="7" key="1">
    <citation type="submission" date="2022-12" db="EMBL/GenBank/DDBJ databases">
        <title>Reference genome sequencing for broad-spectrum identification of bacterial and archaeal isolates by mass spectrometry.</title>
        <authorList>
            <person name="Sekiguchi Y."/>
            <person name="Tourlousse D.M."/>
        </authorList>
    </citation>
    <scope>NUCLEOTIDE SEQUENCE</scope>
    <source>
        <strain evidence="7">10succ1</strain>
    </source>
</reference>
<dbReference type="HAMAP" id="MF_00081">
    <property type="entry name" value="HrcA"/>
    <property type="match status" value="1"/>
</dbReference>
<keyword evidence="4 5" id="KW-0804">Transcription</keyword>
<dbReference type="RefSeq" id="WP_281834324.1">
    <property type="nucleotide sequence ID" value="NZ_BSDY01000004.1"/>
</dbReference>
<evidence type="ECO:0000256" key="4">
    <source>
        <dbReference type="ARBA" id="ARBA00023163"/>
    </source>
</evidence>
<evidence type="ECO:0000256" key="1">
    <source>
        <dbReference type="ARBA" id="ARBA00022491"/>
    </source>
</evidence>
<evidence type="ECO:0000259" key="6">
    <source>
        <dbReference type="Pfam" id="PF01628"/>
    </source>
</evidence>
<dbReference type="Gene3D" id="3.30.390.60">
    <property type="entry name" value="Heat-inducible transcription repressor hrca homolog, domain 3"/>
    <property type="match status" value="1"/>
</dbReference>
<gene>
    <name evidence="5 7" type="primary">hrcA</name>
    <name evidence="7" type="ORF">PM10SUCC1_11940</name>
</gene>
<dbReference type="NCBIfam" id="TIGR00331">
    <property type="entry name" value="hrcA"/>
    <property type="match status" value="1"/>
</dbReference>
<dbReference type="PANTHER" id="PTHR34824">
    <property type="entry name" value="HEAT-INDUCIBLE TRANSCRIPTION REPRESSOR HRCA"/>
    <property type="match status" value="1"/>
</dbReference>
<dbReference type="InterPro" id="IPR002571">
    <property type="entry name" value="HrcA"/>
</dbReference>
<proteinExistence type="inferred from homology"/>
<dbReference type="Gene3D" id="3.30.450.40">
    <property type="match status" value="1"/>
</dbReference>
<comment type="function">
    <text evidence="5">Negative regulator of class I heat shock genes (grpE-dnaK-dnaJ and groELS operons). Prevents heat-shock induction of these operons.</text>
</comment>
<dbReference type="EMBL" id="BSDY01000004">
    <property type="protein sequence ID" value="GLI55680.1"/>
    <property type="molecule type" value="Genomic_DNA"/>
</dbReference>
<dbReference type="Pfam" id="PF01628">
    <property type="entry name" value="HrcA"/>
    <property type="match status" value="1"/>
</dbReference>
<evidence type="ECO:0000256" key="3">
    <source>
        <dbReference type="ARBA" id="ARBA00023016"/>
    </source>
</evidence>
<dbReference type="SUPFAM" id="SSF46785">
    <property type="entry name" value="Winged helix' DNA-binding domain"/>
    <property type="match status" value="1"/>
</dbReference>
<protein>
    <recommendedName>
        <fullName evidence="5">Heat-inducible transcription repressor HrcA</fullName>
    </recommendedName>
</protein>
<sequence>MAITDREKQVLGAIIDYYLTFGDTIGSRTLVKKYNIGFSSATIRNVMADLEDMGYIAKTHTSSGRVPTDLGYKFYLHELLKIEQLSKAERDRIDLAYERRVTEIESVLKKTSSLLSKLTSYAGMVIEPDFKREKIKKVELVHIDDYLVMAVIVSENMSVRTKKLSLEHGITREELEKVSKEINEKLKRGEVHSHTQVEELILEKDNPLLEEFEREIYQDIQGNFFLNNATSIFHDKSVGEVQETLEMFNRKKGVRELFESLVKAREPNYGEVNVAFGDELNIPGLEDFSFVYSVYKMGSSQGVIGVIGPRRMAYSKTMGLVDYVTREVNKVIDEIEHKKEK</sequence>
<comment type="caution">
    <text evidence="7">The sequence shown here is derived from an EMBL/GenBank/DDBJ whole genome shotgun (WGS) entry which is preliminary data.</text>
</comment>
<keyword evidence="2 5" id="KW-0805">Transcription regulation</keyword>
<feature type="domain" description="Heat-inducible transcription repressor HrcA C-terminal" evidence="6">
    <location>
        <begin position="105"/>
        <end position="318"/>
    </location>
</feature>
<organism evidence="7 8">
    <name type="scientific">Propionigenium maris DSM 9537</name>
    <dbReference type="NCBI Taxonomy" id="1123000"/>
    <lineage>
        <taxon>Bacteria</taxon>
        <taxon>Fusobacteriati</taxon>
        <taxon>Fusobacteriota</taxon>
        <taxon>Fusobacteriia</taxon>
        <taxon>Fusobacteriales</taxon>
        <taxon>Fusobacteriaceae</taxon>
        <taxon>Propionigenium</taxon>
    </lineage>
</organism>
<dbReference type="Gene3D" id="1.10.10.10">
    <property type="entry name" value="Winged helix-like DNA-binding domain superfamily/Winged helix DNA-binding domain"/>
    <property type="match status" value="1"/>
</dbReference>
<evidence type="ECO:0000313" key="8">
    <source>
        <dbReference type="Proteomes" id="UP001144471"/>
    </source>
</evidence>
<dbReference type="GO" id="GO:0003677">
    <property type="term" value="F:DNA binding"/>
    <property type="evidence" value="ECO:0007669"/>
    <property type="project" value="InterPro"/>
</dbReference>
<evidence type="ECO:0000256" key="5">
    <source>
        <dbReference type="HAMAP-Rule" id="MF_00081"/>
    </source>
</evidence>
<dbReference type="GO" id="GO:0045892">
    <property type="term" value="P:negative regulation of DNA-templated transcription"/>
    <property type="evidence" value="ECO:0007669"/>
    <property type="project" value="UniProtKB-UniRule"/>
</dbReference>
<dbReference type="SUPFAM" id="SSF55781">
    <property type="entry name" value="GAF domain-like"/>
    <property type="match status" value="1"/>
</dbReference>
<dbReference type="PIRSF" id="PIRSF005485">
    <property type="entry name" value="HrcA"/>
    <property type="match status" value="1"/>
</dbReference>
<keyword evidence="3 5" id="KW-0346">Stress response</keyword>
<dbReference type="InterPro" id="IPR036390">
    <property type="entry name" value="WH_DNA-bd_sf"/>
</dbReference>
<name>A0A9W6GKL5_9FUSO</name>
<dbReference type="InterPro" id="IPR023120">
    <property type="entry name" value="WHTH_transcript_rep_HrcA_IDD"/>
</dbReference>
<evidence type="ECO:0000313" key="7">
    <source>
        <dbReference type="EMBL" id="GLI55680.1"/>
    </source>
</evidence>
<keyword evidence="8" id="KW-1185">Reference proteome</keyword>
<evidence type="ECO:0000256" key="2">
    <source>
        <dbReference type="ARBA" id="ARBA00023015"/>
    </source>
</evidence>
<dbReference type="AlphaFoldDB" id="A0A9W6GKL5"/>
<dbReference type="InterPro" id="IPR036388">
    <property type="entry name" value="WH-like_DNA-bd_sf"/>
</dbReference>